<dbReference type="EC" id="3.8.1.5" evidence="3"/>
<evidence type="ECO:0000313" key="3">
    <source>
        <dbReference type="EMBL" id="UWM56384.1"/>
    </source>
</evidence>
<evidence type="ECO:0000259" key="2">
    <source>
        <dbReference type="Pfam" id="PF00561"/>
    </source>
</evidence>
<dbReference type="NCBIfam" id="NF002043">
    <property type="entry name" value="PRK00870.1"/>
    <property type="match status" value="1"/>
</dbReference>
<dbReference type="Gene3D" id="3.40.50.1820">
    <property type="entry name" value="alpha/beta hydrolase"/>
    <property type="match status" value="1"/>
</dbReference>
<dbReference type="InterPro" id="IPR000639">
    <property type="entry name" value="Epox_hydrolase-like"/>
</dbReference>
<dbReference type="PRINTS" id="PR00111">
    <property type="entry name" value="ABHYDROLASE"/>
</dbReference>
<dbReference type="AlphaFoldDB" id="A0A9E7R5V7"/>
<organism evidence="3 4">
    <name type="scientific">Salinirubellus salinus</name>
    <dbReference type="NCBI Taxonomy" id="1364945"/>
    <lineage>
        <taxon>Archaea</taxon>
        <taxon>Methanobacteriati</taxon>
        <taxon>Methanobacteriota</taxon>
        <taxon>Stenosarchaea group</taxon>
        <taxon>Halobacteria</taxon>
        <taxon>Halobacteriales</taxon>
        <taxon>Natronomonadaceae</taxon>
        <taxon>Salinirubellus</taxon>
    </lineage>
</organism>
<dbReference type="RefSeq" id="WP_260643498.1">
    <property type="nucleotide sequence ID" value="NZ_CP104003.1"/>
</dbReference>
<keyword evidence="1 3" id="KW-0378">Hydrolase</keyword>
<dbReference type="InterPro" id="IPR051340">
    <property type="entry name" value="Haloalkane_dehalogenase"/>
</dbReference>
<dbReference type="Pfam" id="PF00561">
    <property type="entry name" value="Abhydrolase_1"/>
    <property type="match status" value="1"/>
</dbReference>
<dbReference type="InterPro" id="IPR029058">
    <property type="entry name" value="AB_hydrolase_fold"/>
</dbReference>
<dbReference type="SUPFAM" id="SSF53474">
    <property type="entry name" value="alpha/beta-Hydrolases"/>
    <property type="match status" value="1"/>
</dbReference>
<dbReference type="PRINTS" id="PR00412">
    <property type="entry name" value="EPOXHYDRLASE"/>
</dbReference>
<protein>
    <submittedName>
        <fullName evidence="3">Haloalkane dehalogenase</fullName>
        <ecNumber evidence="3">3.8.1.5</ecNumber>
    </submittedName>
</protein>
<dbReference type="PANTHER" id="PTHR42977:SF3">
    <property type="entry name" value="AB HYDROLASE-1 DOMAIN-CONTAINING PROTEIN"/>
    <property type="match status" value="1"/>
</dbReference>
<keyword evidence="4" id="KW-1185">Reference proteome</keyword>
<reference evidence="3" key="1">
    <citation type="submission" date="2022-09" db="EMBL/GenBank/DDBJ databases">
        <title>Diverse halophilic archaea isolated from saline environments.</title>
        <authorList>
            <person name="Cui H.-L."/>
        </authorList>
    </citation>
    <scope>NUCLEOTIDE SEQUENCE</scope>
    <source>
        <strain evidence="3">ZS-35-S2</strain>
    </source>
</reference>
<evidence type="ECO:0000256" key="1">
    <source>
        <dbReference type="ARBA" id="ARBA00022801"/>
    </source>
</evidence>
<gene>
    <name evidence="3" type="ORF">N0B31_08820</name>
</gene>
<proteinExistence type="predicted"/>
<name>A0A9E7R5V7_9EURY</name>
<dbReference type="InterPro" id="IPR000073">
    <property type="entry name" value="AB_hydrolase_1"/>
</dbReference>
<dbReference type="GeneID" id="74942520"/>
<feature type="domain" description="AB hydrolase-1" evidence="2">
    <location>
        <begin position="50"/>
        <end position="266"/>
    </location>
</feature>
<dbReference type="GO" id="GO:0004301">
    <property type="term" value="F:epoxide hydrolase activity"/>
    <property type="evidence" value="ECO:0007669"/>
    <property type="project" value="TreeGrafter"/>
</dbReference>
<dbReference type="KEGG" id="ssai:N0B31_08820"/>
<dbReference type="PANTHER" id="PTHR42977">
    <property type="entry name" value="HYDROLASE-RELATED"/>
    <property type="match status" value="1"/>
</dbReference>
<dbReference type="GO" id="GO:0018786">
    <property type="term" value="F:haloalkane dehalogenase activity"/>
    <property type="evidence" value="ECO:0007669"/>
    <property type="project" value="UniProtKB-EC"/>
</dbReference>
<evidence type="ECO:0000313" key="4">
    <source>
        <dbReference type="Proteomes" id="UP001057580"/>
    </source>
</evidence>
<dbReference type="EMBL" id="CP104003">
    <property type="protein sequence ID" value="UWM56384.1"/>
    <property type="molecule type" value="Genomic_DNA"/>
</dbReference>
<sequence>MSLLTTPEERFADVPDYDYDPQFLEVDVGRDETPQMAYVDVEGEGAGDETFLCLHGEPTWGFLYRKMIPGLSERGRVVVPDLLGFGRSDKYDSREAYDYELHYRALDSFVEQLDLSNVTLVCQDWGGILGLPYATANEERFARLVPMNTGVPSGRQEMPEAWEEFRSFVERVEELPIGMLIQNATATELSDAELAAYEAPFHTEAAKAGAREFPDMVPRKGGGDGAEHTQRAAKELQEWEKPAFVLFADSDPITRGNRDPLRDLIPTASDQPDVWVEGAMHFLQEDAGEAIAEHIVEFVDRT</sequence>
<accession>A0A9E7R5V7</accession>
<dbReference type="Proteomes" id="UP001057580">
    <property type="component" value="Chromosome"/>
</dbReference>